<name>A0A9W8CN59_9FUNG</name>
<feature type="region of interest" description="Disordered" evidence="2">
    <location>
        <begin position="133"/>
        <end position="153"/>
    </location>
</feature>
<dbReference type="Pfam" id="PF09736">
    <property type="entry name" value="Bud13"/>
    <property type="match status" value="1"/>
</dbReference>
<dbReference type="AlphaFoldDB" id="A0A9W8CN59"/>
<dbReference type="PANTHER" id="PTHR31809:SF0">
    <property type="entry name" value="BUD13 HOMOLOG"/>
    <property type="match status" value="1"/>
</dbReference>
<evidence type="ECO:0000256" key="2">
    <source>
        <dbReference type="SAM" id="MobiDB-lite"/>
    </source>
</evidence>
<evidence type="ECO:0000313" key="4">
    <source>
        <dbReference type="Proteomes" id="UP001145021"/>
    </source>
</evidence>
<comment type="similarity">
    <text evidence="1">Belongs to the CWC26 family.</text>
</comment>
<comment type="caution">
    <text evidence="3">The sequence shown here is derived from an EMBL/GenBank/DDBJ whole genome shotgun (WGS) entry which is preliminary data.</text>
</comment>
<evidence type="ECO:0000256" key="1">
    <source>
        <dbReference type="ARBA" id="ARBA00011069"/>
    </source>
</evidence>
<evidence type="ECO:0000313" key="3">
    <source>
        <dbReference type="EMBL" id="KAJ1648611.1"/>
    </source>
</evidence>
<protein>
    <submittedName>
        <fullName evidence="3">Pre-mRNA-splicing factor cwc26</fullName>
    </submittedName>
</protein>
<dbReference type="InterPro" id="IPR051112">
    <property type="entry name" value="CWC26_splicing_factor"/>
</dbReference>
<dbReference type="InterPro" id="IPR018609">
    <property type="entry name" value="Bud13"/>
</dbReference>
<dbReference type="GO" id="GO:0003723">
    <property type="term" value="F:RNA binding"/>
    <property type="evidence" value="ECO:0007669"/>
    <property type="project" value="TreeGrafter"/>
</dbReference>
<feature type="region of interest" description="Disordered" evidence="2">
    <location>
        <begin position="1"/>
        <end position="85"/>
    </location>
</feature>
<sequence length="303" mass="34458">MSLKDYLAKHYGAAPDGSSTEKTKKKSKKQQQPKSHQQSSFGINVVIDEDHDAAEFASLSNDPTASSAHSPNPDSASSISKPNKKEVFKPIESTWKQVLGSKNISLKNNNEVDQEEEDERPVIAQGAELIDEYNLRHSSDNSGKDADTIYRDPKTGKKLDIEKIDAENTEKKQREKELRKQQIEWNKGLVQQRERIQSHNLIQSMRVAGNSSSNDVAQMRDAENRARMHWDDPALQFLENKKPERTRFPVYKGYAPPNRFNIRPGYRWDGVDRSNGFEAEYFKRQAASSARQAESYASSVADW</sequence>
<accession>A0A9W8CN59</accession>
<reference evidence="3" key="1">
    <citation type="submission" date="2022-07" db="EMBL/GenBank/DDBJ databases">
        <title>Phylogenomic reconstructions and comparative analyses of Kickxellomycotina fungi.</title>
        <authorList>
            <person name="Reynolds N.K."/>
            <person name="Stajich J.E."/>
            <person name="Barry K."/>
            <person name="Grigoriev I.V."/>
            <person name="Crous P."/>
            <person name="Smith M.E."/>
        </authorList>
    </citation>
    <scope>NUCLEOTIDE SEQUENCE</scope>
    <source>
        <strain evidence="3">NBRC 105413</strain>
    </source>
</reference>
<dbReference type="GO" id="GO:0005684">
    <property type="term" value="C:U2-type spliceosomal complex"/>
    <property type="evidence" value="ECO:0007669"/>
    <property type="project" value="TreeGrafter"/>
</dbReference>
<dbReference type="EMBL" id="JANBOH010000002">
    <property type="protein sequence ID" value="KAJ1648611.1"/>
    <property type="molecule type" value="Genomic_DNA"/>
</dbReference>
<dbReference type="Proteomes" id="UP001145021">
    <property type="component" value="Unassembled WGS sequence"/>
</dbReference>
<organism evidence="3 4">
    <name type="scientific">Coemansia asiatica</name>
    <dbReference type="NCBI Taxonomy" id="1052880"/>
    <lineage>
        <taxon>Eukaryota</taxon>
        <taxon>Fungi</taxon>
        <taxon>Fungi incertae sedis</taxon>
        <taxon>Zoopagomycota</taxon>
        <taxon>Kickxellomycotina</taxon>
        <taxon>Kickxellomycetes</taxon>
        <taxon>Kickxellales</taxon>
        <taxon>Kickxellaceae</taxon>
        <taxon>Coemansia</taxon>
    </lineage>
</organism>
<proteinExistence type="inferred from homology"/>
<dbReference type="GO" id="GO:0070274">
    <property type="term" value="C:RES complex"/>
    <property type="evidence" value="ECO:0007669"/>
    <property type="project" value="TreeGrafter"/>
</dbReference>
<dbReference type="PANTHER" id="PTHR31809">
    <property type="entry name" value="BUD13 HOMOLOG"/>
    <property type="match status" value="1"/>
</dbReference>
<dbReference type="GO" id="GO:0000398">
    <property type="term" value="P:mRNA splicing, via spliceosome"/>
    <property type="evidence" value="ECO:0007669"/>
    <property type="project" value="TreeGrafter"/>
</dbReference>
<feature type="compositionally biased region" description="Polar residues" evidence="2">
    <location>
        <begin position="58"/>
        <end position="81"/>
    </location>
</feature>
<keyword evidence="4" id="KW-1185">Reference proteome</keyword>
<gene>
    <name evidence="3" type="primary">CWC26</name>
    <name evidence="3" type="ORF">LPJ64_000065</name>
</gene>